<dbReference type="EMBL" id="QANS01000005">
    <property type="protein sequence ID" value="PTU30732.1"/>
    <property type="molecule type" value="Genomic_DNA"/>
</dbReference>
<dbReference type="AlphaFoldDB" id="A0A2T5MDU4"/>
<evidence type="ECO:0000259" key="7">
    <source>
        <dbReference type="Pfam" id="PF00892"/>
    </source>
</evidence>
<feature type="domain" description="EamA" evidence="7">
    <location>
        <begin position="17"/>
        <end position="150"/>
    </location>
</feature>
<feature type="transmembrane region" description="Helical" evidence="6">
    <location>
        <begin position="280"/>
        <end position="299"/>
    </location>
</feature>
<evidence type="ECO:0000313" key="9">
    <source>
        <dbReference type="Proteomes" id="UP000244248"/>
    </source>
</evidence>
<comment type="similarity">
    <text evidence="2">Belongs to the EamA transporter family.</text>
</comment>
<feature type="transmembrane region" description="Helical" evidence="6">
    <location>
        <begin position="17"/>
        <end position="35"/>
    </location>
</feature>
<proteinExistence type="inferred from homology"/>
<evidence type="ECO:0000256" key="2">
    <source>
        <dbReference type="ARBA" id="ARBA00007362"/>
    </source>
</evidence>
<gene>
    <name evidence="8" type="ORF">CJD38_14675</name>
</gene>
<comment type="subcellular location">
    <subcellularLocation>
        <location evidence="1">Membrane</location>
        <topology evidence="1">Multi-pass membrane protein</topology>
    </subcellularLocation>
</comment>
<dbReference type="GO" id="GO:0016020">
    <property type="term" value="C:membrane"/>
    <property type="evidence" value="ECO:0007669"/>
    <property type="project" value="UniProtKB-SubCell"/>
</dbReference>
<dbReference type="OrthoDB" id="9812547at2"/>
<feature type="domain" description="EamA" evidence="7">
    <location>
        <begin position="163"/>
        <end position="297"/>
    </location>
</feature>
<evidence type="ECO:0000256" key="4">
    <source>
        <dbReference type="ARBA" id="ARBA00022989"/>
    </source>
</evidence>
<name>A0A2T5MDU4_9GAMM</name>
<dbReference type="Pfam" id="PF00892">
    <property type="entry name" value="EamA"/>
    <property type="match status" value="2"/>
</dbReference>
<feature type="transmembrane region" description="Helical" evidence="6">
    <location>
        <begin position="41"/>
        <end position="65"/>
    </location>
</feature>
<evidence type="ECO:0000313" key="8">
    <source>
        <dbReference type="EMBL" id="PTU30732.1"/>
    </source>
</evidence>
<keyword evidence="4 6" id="KW-1133">Transmembrane helix</keyword>
<keyword evidence="5 6" id="KW-0472">Membrane</keyword>
<feature type="transmembrane region" description="Helical" evidence="6">
    <location>
        <begin position="77"/>
        <end position="95"/>
    </location>
</feature>
<comment type="caution">
    <text evidence="8">The sequence shown here is derived from an EMBL/GenBank/DDBJ whole genome shotgun (WGS) entry which is preliminary data.</text>
</comment>
<dbReference type="InterPro" id="IPR000620">
    <property type="entry name" value="EamA_dom"/>
</dbReference>
<feature type="transmembrane region" description="Helical" evidence="6">
    <location>
        <begin position="107"/>
        <end position="124"/>
    </location>
</feature>
<keyword evidence="3 6" id="KW-0812">Transmembrane</keyword>
<feature type="transmembrane region" description="Helical" evidence="6">
    <location>
        <begin position="161"/>
        <end position="179"/>
    </location>
</feature>
<sequence length="305" mass="32685">MSTQSSIAIASNHKTKILLAFAIVYIVWGSTYLAIRVAVESIPPALCAGLRFDIAGTLILIYALSRGHRLPATRRDWFNIVFTGSMMLIGGNGLVTYSEQWVPSNQAALIVATGALWIAWFGTFGNSGEKLRPLTIAGLLIGFAGVAVLVGGGLSARSAPLMAYAALLFAPITWAVGSVHSRRHPVSNTPLMTAALQMLTAGIVMTIAGLLMGEQEQLRWEPRSLLAMAYLIVFGSCIAYAAYVWLVQQVTPALLGTYAYVNPAVAVLMGWLILDETLTQTQVIGTLVILAAVLLVTLTPRRRKA</sequence>
<dbReference type="InterPro" id="IPR037185">
    <property type="entry name" value="EmrE-like"/>
</dbReference>
<evidence type="ECO:0000256" key="1">
    <source>
        <dbReference type="ARBA" id="ARBA00004141"/>
    </source>
</evidence>
<dbReference type="SUPFAM" id="SSF103481">
    <property type="entry name" value="Multidrug resistance efflux transporter EmrE"/>
    <property type="match status" value="2"/>
</dbReference>
<dbReference type="PANTHER" id="PTHR32322:SF2">
    <property type="entry name" value="EAMA DOMAIN-CONTAINING PROTEIN"/>
    <property type="match status" value="1"/>
</dbReference>
<evidence type="ECO:0000256" key="3">
    <source>
        <dbReference type="ARBA" id="ARBA00022692"/>
    </source>
</evidence>
<evidence type="ECO:0000256" key="6">
    <source>
        <dbReference type="SAM" id="Phobius"/>
    </source>
</evidence>
<protein>
    <submittedName>
        <fullName evidence="8">EamA family transporter</fullName>
    </submittedName>
</protein>
<dbReference type="RefSeq" id="WP_107941105.1">
    <property type="nucleotide sequence ID" value="NZ_QANS01000005.1"/>
</dbReference>
<dbReference type="Proteomes" id="UP000244248">
    <property type="component" value="Unassembled WGS sequence"/>
</dbReference>
<dbReference type="InterPro" id="IPR050638">
    <property type="entry name" value="AA-Vitamin_Transporters"/>
</dbReference>
<feature type="transmembrane region" description="Helical" evidence="6">
    <location>
        <begin position="191"/>
        <end position="213"/>
    </location>
</feature>
<dbReference type="PANTHER" id="PTHR32322">
    <property type="entry name" value="INNER MEMBRANE TRANSPORTER"/>
    <property type="match status" value="1"/>
</dbReference>
<feature type="transmembrane region" description="Helical" evidence="6">
    <location>
        <begin position="253"/>
        <end position="274"/>
    </location>
</feature>
<reference evidence="8 9" key="1">
    <citation type="submission" date="2018-04" db="EMBL/GenBank/DDBJ databases">
        <title>Novel species isolated from glacier.</title>
        <authorList>
            <person name="Liu Q."/>
            <person name="Xin Y.-H."/>
        </authorList>
    </citation>
    <scope>NUCLEOTIDE SEQUENCE [LARGE SCALE GENOMIC DNA]</scope>
    <source>
        <strain evidence="8 9">GT1R17</strain>
    </source>
</reference>
<organism evidence="8 9">
    <name type="scientific">Stenotrophobium rhamnosiphilum</name>
    <dbReference type="NCBI Taxonomy" id="2029166"/>
    <lineage>
        <taxon>Bacteria</taxon>
        <taxon>Pseudomonadati</taxon>
        <taxon>Pseudomonadota</taxon>
        <taxon>Gammaproteobacteria</taxon>
        <taxon>Nevskiales</taxon>
        <taxon>Nevskiaceae</taxon>
        <taxon>Stenotrophobium</taxon>
    </lineage>
</organism>
<keyword evidence="9" id="KW-1185">Reference proteome</keyword>
<evidence type="ECO:0000256" key="5">
    <source>
        <dbReference type="ARBA" id="ARBA00023136"/>
    </source>
</evidence>
<accession>A0A2T5MDU4</accession>
<feature type="transmembrane region" description="Helical" evidence="6">
    <location>
        <begin position="136"/>
        <end position="155"/>
    </location>
</feature>
<feature type="transmembrane region" description="Helical" evidence="6">
    <location>
        <begin position="225"/>
        <end position="246"/>
    </location>
</feature>